<protein>
    <submittedName>
        <fullName evidence="5">Flavin-dependent oxidoreductase</fullName>
    </submittedName>
</protein>
<keyword evidence="1" id="KW-0560">Oxidoreductase</keyword>
<dbReference type="SUPFAM" id="SSF54373">
    <property type="entry name" value="FAD-linked reductases, C-terminal domain"/>
    <property type="match status" value="1"/>
</dbReference>
<organism evidence="5 6">
    <name type="scientific">Streptomyces yaizuensis</name>
    <dbReference type="NCBI Taxonomy" id="2989713"/>
    <lineage>
        <taxon>Bacteria</taxon>
        <taxon>Bacillati</taxon>
        <taxon>Actinomycetota</taxon>
        <taxon>Actinomycetes</taxon>
        <taxon>Kitasatosporales</taxon>
        <taxon>Streptomycetaceae</taxon>
        <taxon>Streptomyces</taxon>
    </lineage>
</organism>
<evidence type="ECO:0000313" key="5">
    <source>
        <dbReference type="EMBL" id="GLF93084.1"/>
    </source>
</evidence>
<evidence type="ECO:0000313" key="6">
    <source>
        <dbReference type="Proteomes" id="UP001291653"/>
    </source>
</evidence>
<dbReference type="NCBIfam" id="NF005720">
    <property type="entry name" value="PRK07538.1"/>
    <property type="match status" value="1"/>
</dbReference>
<feature type="region of interest" description="Disordered" evidence="3">
    <location>
        <begin position="356"/>
        <end position="379"/>
    </location>
</feature>
<feature type="region of interest" description="Disordered" evidence="3">
    <location>
        <begin position="393"/>
        <end position="415"/>
    </location>
</feature>
<dbReference type="Pfam" id="PF01494">
    <property type="entry name" value="FAD_binding_3"/>
    <property type="match status" value="2"/>
</dbReference>
<dbReference type="EMBL" id="BSBI01000001">
    <property type="protein sequence ID" value="GLF93084.1"/>
    <property type="molecule type" value="Genomic_DNA"/>
</dbReference>
<accession>A0ABQ5NSF3</accession>
<dbReference type="PANTHER" id="PTHR13789">
    <property type="entry name" value="MONOOXYGENASE"/>
    <property type="match status" value="1"/>
</dbReference>
<dbReference type="SUPFAM" id="SSF51905">
    <property type="entry name" value="FAD/NAD(P)-binding domain"/>
    <property type="match status" value="1"/>
</dbReference>
<name>A0ABQ5NSF3_9ACTN</name>
<keyword evidence="6" id="KW-1185">Reference proteome</keyword>
<evidence type="ECO:0000256" key="3">
    <source>
        <dbReference type="SAM" id="MobiDB-lite"/>
    </source>
</evidence>
<comment type="caution">
    <text evidence="5">The sequence shown here is derived from an EMBL/GenBank/DDBJ whole genome shotgun (WGS) entry which is preliminary data.</text>
</comment>
<dbReference type="Proteomes" id="UP001291653">
    <property type="component" value="Unassembled WGS sequence"/>
</dbReference>
<dbReference type="InterPro" id="IPR002938">
    <property type="entry name" value="FAD-bd"/>
</dbReference>
<dbReference type="PANTHER" id="PTHR13789:SF268">
    <property type="entry name" value="5-METHYLPHENAZINE-1-CARBOXYLATE 1-MONOOXYGENASE"/>
    <property type="match status" value="1"/>
</dbReference>
<evidence type="ECO:0000256" key="2">
    <source>
        <dbReference type="ARBA" id="ARBA00023033"/>
    </source>
</evidence>
<dbReference type="Gene3D" id="3.50.50.60">
    <property type="entry name" value="FAD/NAD(P)-binding domain"/>
    <property type="match status" value="1"/>
</dbReference>
<dbReference type="InterPro" id="IPR036188">
    <property type="entry name" value="FAD/NAD-bd_sf"/>
</dbReference>
<dbReference type="Gene3D" id="3.30.9.30">
    <property type="match status" value="1"/>
</dbReference>
<evidence type="ECO:0000256" key="1">
    <source>
        <dbReference type="ARBA" id="ARBA00023002"/>
    </source>
</evidence>
<evidence type="ECO:0000259" key="4">
    <source>
        <dbReference type="Pfam" id="PF01494"/>
    </source>
</evidence>
<dbReference type="RefSeq" id="WP_323445187.1">
    <property type="nucleotide sequence ID" value="NZ_BSBI01000001.1"/>
</dbReference>
<feature type="domain" description="FAD-binding" evidence="4">
    <location>
        <begin position="294"/>
        <end position="357"/>
    </location>
</feature>
<dbReference type="PRINTS" id="PR00420">
    <property type="entry name" value="RNGMNOXGNASE"/>
</dbReference>
<sequence>MTVLIAGAGIAGLTTALSLHAAGVGGVRVLEAVPELQPVGVGLNILPNAVRELDELGLLPALAAVSAETAGLGYYDRRGRLVWSEPRGRDAGYRWPQLSVHRGGLQFALAVAVGERLGADAIVTDARVEGFAQLPGGRVEVAVRHPAAGAVSRLTADVLIGADGAGSAVRAGLHPGEGPSPGNGLVVWRGTTWAAPFLDGRSMVITGDDRRRAVVHPLSPPGGEDDRALVNWAVARVAGREAAPGPAGAHRPVHPRTFVDGFADLAFGWLDVPGLIRGSSEAYAYHPSGRDPLPRWSEGAVTLIGDAAHAMHPMGSNGATQTIIDARVLARELALRPDPREALAAYEEERLPVRSRLRRTTGHGGCGEAGGRRETFPGSELEDFSADFARLGGFDPDTVNNRPSYGIGSGATAHR</sequence>
<gene>
    <name evidence="5" type="ORF">SYYSPA8_02325</name>
</gene>
<proteinExistence type="predicted"/>
<keyword evidence="2" id="KW-0503">Monooxygenase</keyword>
<dbReference type="InterPro" id="IPR050493">
    <property type="entry name" value="FAD-dep_Monooxygenase_BioMet"/>
</dbReference>
<feature type="domain" description="FAD-binding" evidence="4">
    <location>
        <begin position="2"/>
        <end position="173"/>
    </location>
</feature>
<reference evidence="5 6" key="1">
    <citation type="submission" date="2022-10" db="EMBL/GenBank/DDBJ databases">
        <title>Draft genome sequence of Streptomyces sp. YSPA8.</title>
        <authorList>
            <person name="Moriuchi R."/>
            <person name="Dohra H."/>
            <person name="Yamamura H."/>
            <person name="Kodani S."/>
        </authorList>
    </citation>
    <scope>NUCLEOTIDE SEQUENCE [LARGE SCALE GENOMIC DNA]</scope>
    <source>
        <strain evidence="5 6">YSPA8</strain>
    </source>
</reference>